<dbReference type="Pfam" id="PF00149">
    <property type="entry name" value="Metallophos"/>
    <property type="match status" value="1"/>
</dbReference>
<reference evidence="4 5" key="1">
    <citation type="submission" date="2023-08" db="EMBL/GenBank/DDBJ databases">
        <title>A Necator americanus chromosomal reference genome.</title>
        <authorList>
            <person name="Ilik V."/>
            <person name="Petrzelkova K.J."/>
            <person name="Pardy F."/>
            <person name="Fuh T."/>
            <person name="Niatou-Singa F.S."/>
            <person name="Gouil Q."/>
            <person name="Baker L."/>
            <person name="Ritchie M.E."/>
            <person name="Jex A.R."/>
            <person name="Gazzola D."/>
            <person name="Li H."/>
            <person name="Toshio Fujiwara R."/>
            <person name="Zhan B."/>
            <person name="Aroian R.V."/>
            <person name="Pafco B."/>
            <person name="Schwarz E.M."/>
        </authorList>
    </citation>
    <scope>NUCLEOTIDE SEQUENCE [LARGE SCALE GENOMIC DNA]</scope>
    <source>
        <strain evidence="4 5">Aroian</strain>
        <tissue evidence="4">Whole animal</tissue>
    </source>
</reference>
<dbReference type="PRINTS" id="PR00114">
    <property type="entry name" value="STPHPHTASE"/>
</dbReference>
<name>A0ABR1E6T9_NECAM</name>
<dbReference type="SMART" id="SM00156">
    <property type="entry name" value="PP2Ac"/>
    <property type="match status" value="1"/>
</dbReference>
<dbReference type="InterPro" id="IPR006186">
    <property type="entry name" value="Ser/Thr-sp_prot-phosphatase"/>
</dbReference>
<gene>
    <name evidence="4" type="primary">Necator_chrV.g20149</name>
    <name evidence="4" type="ORF">RB195_015357</name>
</gene>
<dbReference type="InterPro" id="IPR029052">
    <property type="entry name" value="Metallo-depent_PP-like"/>
</dbReference>
<dbReference type="EMBL" id="JAVFWL010000005">
    <property type="protein sequence ID" value="KAK6757481.1"/>
    <property type="molecule type" value="Genomic_DNA"/>
</dbReference>
<keyword evidence="2" id="KW-0732">Signal</keyword>
<evidence type="ECO:0000313" key="4">
    <source>
        <dbReference type="EMBL" id="KAK6757481.1"/>
    </source>
</evidence>
<dbReference type="PANTHER" id="PTHR11668:SF290">
    <property type="entry name" value="SERINE_THREONINE SPECIFIC PROTEIN PHOSPHATASES DOMAIN-CONTAINING PROTEIN"/>
    <property type="match status" value="1"/>
</dbReference>
<protein>
    <recommendedName>
        <fullName evidence="3">Serine/threonine specific protein phosphatases domain-containing protein</fullName>
    </recommendedName>
</protein>
<sequence>MWLTVALASLLLLPHYEVHGYAPDDLLMLDRIICANGKDPYTGYFNYTTCNRYPGAQIFPFCVYIVVPSTEKTASKTYYGCVFAEQLPQKCIDYGDYYFSSTDITFNGMKLHGALMCCMDDYCNEVEEPVFAQVRLMELSQNDFRNALPFLILLLLVTVSIMPLMNSHLEERRKDSLKRAEKAQWIDQMPNALPLIEINKCYMISPNFSSLRRLHDTLRHFNQAYKFPVNETIEDQEANMFLEVHTTQQDATVCKRVKRKVQTKLSSLAMKMVEHGPYEFDFDPTEVGDLFDSVSQLLSREPSLLQLAADVWIYGNLDGSYATVYRWLHSNGWPPKRKVLFLGGYTADGRYYSLETITLLFALKKQMPNHVYLLRGAAEVYPMNIEGRFSRRVTRCLEGVIQRACGYLPLAATIADTIFCCHGGITPRMTKLSDITDIRRPIHHVRKGTIAADLIFSVVSKSAGPIAGARGRRFNPMCDETELVLRGLGMEMLIRSRNPVKQGYQSFGARTLSIWSAPGESSCKAGAAIHVNCSKVLTIVKMAEYGTFTKEQLENAQIDHANEAHLPMNKDRERKKKKGAAKTDVKKKSSENSNRET</sequence>
<accession>A0ABR1E6T9</accession>
<comment type="caution">
    <text evidence="4">The sequence shown here is derived from an EMBL/GenBank/DDBJ whole genome shotgun (WGS) entry which is preliminary data.</text>
</comment>
<feature type="signal peptide" evidence="2">
    <location>
        <begin position="1"/>
        <end position="20"/>
    </location>
</feature>
<dbReference type="PANTHER" id="PTHR11668">
    <property type="entry name" value="SERINE/THREONINE PROTEIN PHOSPHATASE"/>
    <property type="match status" value="1"/>
</dbReference>
<feature type="domain" description="Serine/threonine specific protein phosphatases" evidence="3">
    <location>
        <begin position="282"/>
        <end position="546"/>
    </location>
</feature>
<evidence type="ECO:0000256" key="2">
    <source>
        <dbReference type="SAM" id="SignalP"/>
    </source>
</evidence>
<evidence type="ECO:0000259" key="3">
    <source>
        <dbReference type="SMART" id="SM00156"/>
    </source>
</evidence>
<dbReference type="Proteomes" id="UP001303046">
    <property type="component" value="Unassembled WGS sequence"/>
</dbReference>
<feature type="chain" id="PRO_5045397644" description="Serine/threonine specific protein phosphatases domain-containing protein" evidence="2">
    <location>
        <begin position="21"/>
        <end position="597"/>
    </location>
</feature>
<organism evidence="4 5">
    <name type="scientific">Necator americanus</name>
    <name type="common">Human hookworm</name>
    <dbReference type="NCBI Taxonomy" id="51031"/>
    <lineage>
        <taxon>Eukaryota</taxon>
        <taxon>Metazoa</taxon>
        <taxon>Ecdysozoa</taxon>
        <taxon>Nematoda</taxon>
        <taxon>Chromadorea</taxon>
        <taxon>Rhabditida</taxon>
        <taxon>Rhabditina</taxon>
        <taxon>Rhabditomorpha</taxon>
        <taxon>Strongyloidea</taxon>
        <taxon>Ancylostomatidae</taxon>
        <taxon>Bunostominae</taxon>
        <taxon>Necator</taxon>
    </lineage>
</organism>
<keyword evidence="5" id="KW-1185">Reference proteome</keyword>
<feature type="region of interest" description="Disordered" evidence="1">
    <location>
        <begin position="559"/>
        <end position="597"/>
    </location>
</feature>
<dbReference type="SUPFAM" id="SSF56300">
    <property type="entry name" value="Metallo-dependent phosphatases"/>
    <property type="match status" value="1"/>
</dbReference>
<feature type="compositionally biased region" description="Basic and acidic residues" evidence="1">
    <location>
        <begin position="581"/>
        <end position="597"/>
    </location>
</feature>
<proteinExistence type="predicted"/>
<evidence type="ECO:0000313" key="5">
    <source>
        <dbReference type="Proteomes" id="UP001303046"/>
    </source>
</evidence>
<dbReference type="InterPro" id="IPR050341">
    <property type="entry name" value="PP1_catalytic_subunit"/>
</dbReference>
<evidence type="ECO:0000256" key="1">
    <source>
        <dbReference type="SAM" id="MobiDB-lite"/>
    </source>
</evidence>
<feature type="compositionally biased region" description="Basic and acidic residues" evidence="1">
    <location>
        <begin position="560"/>
        <end position="572"/>
    </location>
</feature>
<dbReference type="Gene3D" id="3.60.21.10">
    <property type="match status" value="1"/>
</dbReference>
<dbReference type="InterPro" id="IPR004843">
    <property type="entry name" value="Calcineurin-like_PHP"/>
</dbReference>